<organism evidence="3 4">
    <name type="scientific">Parafrankia irregularis</name>
    <dbReference type="NCBI Taxonomy" id="795642"/>
    <lineage>
        <taxon>Bacteria</taxon>
        <taxon>Bacillati</taxon>
        <taxon>Actinomycetota</taxon>
        <taxon>Actinomycetes</taxon>
        <taxon>Frankiales</taxon>
        <taxon>Frankiaceae</taxon>
        <taxon>Parafrankia</taxon>
    </lineage>
</organism>
<gene>
    <name evidence="3" type="ORF">Ga0074812_10866</name>
</gene>
<proteinExistence type="inferred from homology"/>
<dbReference type="InterPro" id="IPR002347">
    <property type="entry name" value="SDR_fam"/>
</dbReference>
<dbReference type="InterPro" id="IPR020904">
    <property type="entry name" value="Sc_DH/Rdtase_CS"/>
</dbReference>
<dbReference type="GO" id="GO:0016616">
    <property type="term" value="F:oxidoreductase activity, acting on the CH-OH group of donors, NAD or NADP as acceptor"/>
    <property type="evidence" value="ECO:0007669"/>
    <property type="project" value="TreeGrafter"/>
</dbReference>
<comment type="similarity">
    <text evidence="1">Belongs to the short-chain dehydrogenases/reductases (SDR) family.</text>
</comment>
<dbReference type="AlphaFoldDB" id="A0A0S4QPX1"/>
<dbReference type="EMBL" id="FAOZ01000008">
    <property type="protein sequence ID" value="CUU56538.1"/>
    <property type="molecule type" value="Genomic_DNA"/>
</dbReference>
<evidence type="ECO:0000313" key="4">
    <source>
        <dbReference type="Proteomes" id="UP000198802"/>
    </source>
</evidence>
<accession>A0A0S4QPX1</accession>
<dbReference type="PANTHER" id="PTHR42760">
    <property type="entry name" value="SHORT-CHAIN DEHYDROGENASES/REDUCTASES FAMILY MEMBER"/>
    <property type="match status" value="1"/>
</dbReference>
<protein>
    <submittedName>
        <fullName evidence="3">NAD(P)-dependent dehydrogenase, short-chain alcohol dehydrogenase family</fullName>
    </submittedName>
</protein>
<evidence type="ECO:0000313" key="3">
    <source>
        <dbReference type="EMBL" id="CUU56538.1"/>
    </source>
</evidence>
<dbReference type="PRINTS" id="PR00080">
    <property type="entry name" value="SDRFAMILY"/>
</dbReference>
<evidence type="ECO:0000256" key="2">
    <source>
        <dbReference type="ARBA" id="ARBA00023002"/>
    </source>
</evidence>
<name>A0A0S4QPX1_9ACTN</name>
<dbReference type="FunFam" id="3.40.50.720:FF:000084">
    <property type="entry name" value="Short-chain dehydrogenase reductase"/>
    <property type="match status" value="1"/>
</dbReference>
<dbReference type="Pfam" id="PF13561">
    <property type="entry name" value="adh_short_C2"/>
    <property type="match status" value="1"/>
</dbReference>
<dbReference type="SUPFAM" id="SSF51735">
    <property type="entry name" value="NAD(P)-binding Rossmann-fold domains"/>
    <property type="match status" value="1"/>
</dbReference>
<dbReference type="Gene3D" id="3.40.50.720">
    <property type="entry name" value="NAD(P)-binding Rossmann-like Domain"/>
    <property type="match status" value="1"/>
</dbReference>
<dbReference type="PROSITE" id="PS00061">
    <property type="entry name" value="ADH_SHORT"/>
    <property type="match status" value="1"/>
</dbReference>
<evidence type="ECO:0000256" key="1">
    <source>
        <dbReference type="ARBA" id="ARBA00006484"/>
    </source>
</evidence>
<dbReference type="Proteomes" id="UP000198802">
    <property type="component" value="Unassembled WGS sequence"/>
</dbReference>
<dbReference type="PANTHER" id="PTHR42760:SF133">
    <property type="entry name" value="3-OXOACYL-[ACYL-CARRIER-PROTEIN] REDUCTASE"/>
    <property type="match status" value="1"/>
</dbReference>
<sequence>MIPITPQSFDPSSWQSRFRLDGKVAVVTGASSGLGVAIAQGMAAAGADVAVGARRLDLLTHTREIVEKLGRRCVTVPTDVTRVAECDRLVRTAVTELGRCDVLVNNAGIGGDYNPATEDPPDHFRHVVDVNLMGSYWMAQAAGRVMPPGGAIVNISSVMAVTTAKMPAAGYSAAKAGVLGMTRDLAAQWGAKGIRVNAILPGVFLTEATANYSPGYQRRIIEARVPAGRLGDAIEVASTAVFLASDAAAYITGAGVPVDGGVLLL</sequence>
<dbReference type="PRINTS" id="PR00081">
    <property type="entry name" value="GDHRDH"/>
</dbReference>
<dbReference type="RefSeq" id="WP_091277079.1">
    <property type="nucleotide sequence ID" value="NZ_FAOZ01000008.1"/>
</dbReference>
<keyword evidence="2" id="KW-0560">Oxidoreductase</keyword>
<keyword evidence="4" id="KW-1185">Reference proteome</keyword>
<reference evidence="4" key="1">
    <citation type="submission" date="2015-11" db="EMBL/GenBank/DDBJ databases">
        <authorList>
            <person name="Varghese N."/>
        </authorList>
    </citation>
    <scope>NUCLEOTIDE SEQUENCE [LARGE SCALE GENOMIC DNA]</scope>
    <source>
        <strain evidence="4">DSM 45899</strain>
    </source>
</reference>
<dbReference type="InterPro" id="IPR036291">
    <property type="entry name" value="NAD(P)-bd_dom_sf"/>
</dbReference>